<reference evidence="1" key="2">
    <citation type="journal article" date="2015" name="Data Brief">
        <title>Shoot transcriptome of the giant reed, Arundo donax.</title>
        <authorList>
            <person name="Barrero R.A."/>
            <person name="Guerrero F.D."/>
            <person name="Moolhuijzen P."/>
            <person name="Goolsby J.A."/>
            <person name="Tidwell J."/>
            <person name="Bellgard S.E."/>
            <person name="Bellgard M.I."/>
        </authorList>
    </citation>
    <scope>NUCLEOTIDE SEQUENCE</scope>
    <source>
        <tissue evidence="1">Shoot tissue taken approximately 20 cm above the soil surface</tissue>
    </source>
</reference>
<organism evidence="1">
    <name type="scientific">Arundo donax</name>
    <name type="common">Giant reed</name>
    <name type="synonym">Donax arundinaceus</name>
    <dbReference type="NCBI Taxonomy" id="35708"/>
    <lineage>
        <taxon>Eukaryota</taxon>
        <taxon>Viridiplantae</taxon>
        <taxon>Streptophyta</taxon>
        <taxon>Embryophyta</taxon>
        <taxon>Tracheophyta</taxon>
        <taxon>Spermatophyta</taxon>
        <taxon>Magnoliopsida</taxon>
        <taxon>Liliopsida</taxon>
        <taxon>Poales</taxon>
        <taxon>Poaceae</taxon>
        <taxon>PACMAD clade</taxon>
        <taxon>Arundinoideae</taxon>
        <taxon>Arundineae</taxon>
        <taxon>Arundo</taxon>
    </lineage>
</organism>
<protein>
    <submittedName>
        <fullName evidence="1">Uncharacterized protein</fullName>
    </submittedName>
</protein>
<dbReference type="EMBL" id="GBRH01190061">
    <property type="protein sequence ID" value="JAE07835.1"/>
    <property type="molecule type" value="Transcribed_RNA"/>
</dbReference>
<sequence length="24" mass="2468">MAQTKVLSKPALLLNLQGSGKRGG</sequence>
<dbReference type="AlphaFoldDB" id="A0A0A9F467"/>
<proteinExistence type="predicted"/>
<accession>A0A0A9F467</accession>
<reference evidence="1" key="1">
    <citation type="submission" date="2014-09" db="EMBL/GenBank/DDBJ databases">
        <authorList>
            <person name="Magalhaes I.L.F."/>
            <person name="Oliveira U."/>
            <person name="Santos F.R."/>
            <person name="Vidigal T.H.D.A."/>
            <person name="Brescovit A.D."/>
            <person name="Santos A.J."/>
        </authorList>
    </citation>
    <scope>NUCLEOTIDE SEQUENCE</scope>
    <source>
        <tissue evidence="1">Shoot tissue taken approximately 20 cm above the soil surface</tissue>
    </source>
</reference>
<name>A0A0A9F467_ARUDO</name>
<evidence type="ECO:0000313" key="1">
    <source>
        <dbReference type="EMBL" id="JAE07835.1"/>
    </source>
</evidence>